<dbReference type="PRINTS" id="PR00102">
    <property type="entry name" value="OTCASE"/>
</dbReference>
<dbReference type="Pfam" id="PF02729">
    <property type="entry name" value="OTCace_N"/>
    <property type="match status" value="1"/>
</dbReference>
<dbReference type="GO" id="GO:0004585">
    <property type="term" value="F:ornithine carbamoyltransferase activity"/>
    <property type="evidence" value="ECO:0007669"/>
    <property type="project" value="UniProtKB-EC"/>
</dbReference>
<dbReference type="GO" id="GO:0042450">
    <property type="term" value="P:L-arginine biosynthetic process via ornithine"/>
    <property type="evidence" value="ECO:0007669"/>
    <property type="project" value="TreeGrafter"/>
</dbReference>
<comment type="catalytic activity">
    <reaction evidence="4">
        <text>carbamoyl phosphate + L-ornithine = L-citrulline + phosphate + H(+)</text>
        <dbReference type="Rhea" id="RHEA:19513"/>
        <dbReference type="ChEBI" id="CHEBI:15378"/>
        <dbReference type="ChEBI" id="CHEBI:43474"/>
        <dbReference type="ChEBI" id="CHEBI:46911"/>
        <dbReference type="ChEBI" id="CHEBI:57743"/>
        <dbReference type="ChEBI" id="CHEBI:58228"/>
        <dbReference type="EC" id="2.1.3.3"/>
    </reaction>
</comment>
<dbReference type="Pfam" id="PF00185">
    <property type="entry name" value="OTCace"/>
    <property type="match status" value="1"/>
</dbReference>
<dbReference type="PANTHER" id="PTHR45753">
    <property type="entry name" value="ORNITHINE CARBAMOYLTRANSFERASE, MITOCHONDRIAL"/>
    <property type="match status" value="1"/>
</dbReference>
<dbReference type="GO" id="GO:0019240">
    <property type="term" value="P:citrulline biosynthetic process"/>
    <property type="evidence" value="ECO:0007669"/>
    <property type="project" value="TreeGrafter"/>
</dbReference>
<evidence type="ECO:0000256" key="1">
    <source>
        <dbReference type="ARBA" id="ARBA00007805"/>
    </source>
</evidence>
<dbReference type="InterPro" id="IPR002292">
    <property type="entry name" value="Orn/put_carbamltrans"/>
</dbReference>
<keyword evidence="9" id="KW-1185">Reference proteome</keyword>
<evidence type="ECO:0000256" key="3">
    <source>
        <dbReference type="ARBA" id="ARBA00022679"/>
    </source>
</evidence>
<dbReference type="PANTHER" id="PTHR45753:SF3">
    <property type="entry name" value="ORNITHINE TRANSCARBAMYLASE, MITOCHONDRIAL"/>
    <property type="match status" value="1"/>
</dbReference>
<keyword evidence="3 5" id="KW-0808">Transferase</keyword>
<organism evidence="8 9">
    <name type="scientific">Monoraphidium neglectum</name>
    <dbReference type="NCBI Taxonomy" id="145388"/>
    <lineage>
        <taxon>Eukaryota</taxon>
        <taxon>Viridiplantae</taxon>
        <taxon>Chlorophyta</taxon>
        <taxon>core chlorophytes</taxon>
        <taxon>Chlorophyceae</taxon>
        <taxon>CS clade</taxon>
        <taxon>Sphaeropleales</taxon>
        <taxon>Selenastraceae</taxon>
        <taxon>Monoraphidium</taxon>
    </lineage>
</organism>
<dbReference type="SUPFAM" id="SSF53671">
    <property type="entry name" value="Aspartate/ornithine carbamoyltransferase"/>
    <property type="match status" value="2"/>
</dbReference>
<dbReference type="Proteomes" id="UP000054498">
    <property type="component" value="Unassembled WGS sequence"/>
</dbReference>
<dbReference type="InterPro" id="IPR006130">
    <property type="entry name" value="Asp/Orn_carbamoylTrfase"/>
</dbReference>
<feature type="domain" description="Aspartate/ornithine carbamoyltransferase Asp/Orn-binding" evidence="6">
    <location>
        <begin position="190"/>
        <end position="340"/>
    </location>
</feature>
<name>A0A0D2KJH0_9CHLO</name>
<dbReference type="GO" id="GO:0016597">
    <property type="term" value="F:amino acid binding"/>
    <property type="evidence" value="ECO:0007669"/>
    <property type="project" value="InterPro"/>
</dbReference>
<dbReference type="InterPro" id="IPR024904">
    <property type="entry name" value="OTCase_ArgI"/>
</dbReference>
<dbReference type="KEGG" id="mng:MNEG_11984"/>
<gene>
    <name evidence="8" type="ORF">MNEG_11984</name>
</gene>
<evidence type="ECO:0000256" key="2">
    <source>
        <dbReference type="ARBA" id="ARBA00013007"/>
    </source>
</evidence>
<dbReference type="FunFam" id="3.40.50.1370:FF:000008">
    <property type="entry name" value="Ornithine carbamoyltransferase"/>
    <property type="match status" value="1"/>
</dbReference>
<evidence type="ECO:0000313" key="8">
    <source>
        <dbReference type="EMBL" id="KIY95978.1"/>
    </source>
</evidence>
<comment type="similarity">
    <text evidence="1">Belongs to the aspartate/ornithine carbamoyltransferase superfamily. OTCase family.</text>
</comment>
<dbReference type="GeneID" id="25729301"/>
<dbReference type="Gene3D" id="3.40.50.1370">
    <property type="entry name" value="Aspartate/ornithine carbamoyltransferase"/>
    <property type="match status" value="2"/>
</dbReference>
<protein>
    <recommendedName>
        <fullName evidence="2">ornithine carbamoyltransferase</fullName>
        <ecNumber evidence="2">2.1.3.3</ecNumber>
    </recommendedName>
</protein>
<proteinExistence type="inferred from homology"/>
<feature type="domain" description="Aspartate/ornithine carbamoyltransferase carbamoyl-P binding" evidence="7">
    <location>
        <begin position="14"/>
        <end position="146"/>
    </location>
</feature>
<sequence>MYTGKTVSPPKKGKHFLHLDDFSKDELLDMLERGAHAKQRLYARDESFKPFAGRTMAMIFTKPSARTRVSFETGFFRLGGHAVYLDPNTIQIGKREPTKDIARVLSGYNDAIMARLFGHADLIELAEFSSVPVVNGLTDYNHPCQVSGGGGGAGAGWRAGRTARPGAAGRLGAGIMADVLTISEVKGKFEGLKVAYVGDGNNMVHSWLRLAARIPYEFVCICPPGYEPDEGTVALAKAAGISDVTVTSDRNAVKGADVIYTDVWASMGQKETLEVKMRDFAPYQVNQDLMALAGPQCTFMHCLPAERGLETVDAVMESAASVVFQQAENRMHAQNGIMLHCFA</sequence>
<dbReference type="STRING" id="145388.A0A0D2KJH0"/>
<accession>A0A0D2KJH0</accession>
<dbReference type="HAMAP" id="MF_01109">
    <property type="entry name" value="OTCase"/>
    <property type="match status" value="1"/>
</dbReference>
<dbReference type="InterPro" id="IPR036901">
    <property type="entry name" value="Asp/Orn_carbamoylTrfase_sf"/>
</dbReference>
<dbReference type="EC" id="2.1.3.3" evidence="2"/>
<evidence type="ECO:0000259" key="7">
    <source>
        <dbReference type="Pfam" id="PF02729"/>
    </source>
</evidence>
<evidence type="ECO:0000256" key="4">
    <source>
        <dbReference type="ARBA" id="ARBA00048772"/>
    </source>
</evidence>
<dbReference type="InterPro" id="IPR006132">
    <property type="entry name" value="Asp/Orn_carbamoyltranf_P-bd"/>
</dbReference>
<reference evidence="8 9" key="1">
    <citation type="journal article" date="2013" name="BMC Genomics">
        <title>Reconstruction of the lipid metabolism for the microalga Monoraphidium neglectum from its genome sequence reveals characteristics suitable for biofuel production.</title>
        <authorList>
            <person name="Bogen C."/>
            <person name="Al-Dilaimi A."/>
            <person name="Albersmeier A."/>
            <person name="Wichmann J."/>
            <person name="Grundmann M."/>
            <person name="Rupp O."/>
            <person name="Lauersen K.J."/>
            <person name="Blifernez-Klassen O."/>
            <person name="Kalinowski J."/>
            <person name="Goesmann A."/>
            <person name="Mussgnug J.H."/>
            <person name="Kruse O."/>
        </authorList>
    </citation>
    <scope>NUCLEOTIDE SEQUENCE [LARGE SCALE GENOMIC DNA]</scope>
    <source>
        <strain evidence="8 9">SAG 48.87</strain>
    </source>
</reference>
<evidence type="ECO:0000313" key="9">
    <source>
        <dbReference type="Proteomes" id="UP000054498"/>
    </source>
</evidence>
<dbReference type="RefSeq" id="XP_013894998.1">
    <property type="nucleotide sequence ID" value="XM_014039544.1"/>
</dbReference>
<dbReference type="OrthoDB" id="10252326at2759"/>
<evidence type="ECO:0000256" key="5">
    <source>
        <dbReference type="RuleBase" id="RU003634"/>
    </source>
</evidence>
<evidence type="ECO:0000259" key="6">
    <source>
        <dbReference type="Pfam" id="PF00185"/>
    </source>
</evidence>
<dbReference type="InterPro" id="IPR006131">
    <property type="entry name" value="Asp_carbamoyltransf_Asp/Orn-bd"/>
</dbReference>
<dbReference type="EMBL" id="KK103219">
    <property type="protein sequence ID" value="KIY95978.1"/>
    <property type="molecule type" value="Genomic_DNA"/>
</dbReference>
<dbReference type="PRINTS" id="PR00100">
    <property type="entry name" value="AOTCASE"/>
</dbReference>
<dbReference type="AlphaFoldDB" id="A0A0D2KJH0"/>